<name>A0A0L0EPU2_9GAMM</name>
<proteinExistence type="predicted"/>
<reference evidence="2" key="1">
    <citation type="submission" date="2015-07" db="EMBL/GenBank/DDBJ databases">
        <title>Draft genome sequence of a Pseudoalteromonas rubra strain, OCN096, isolated from Kaneohe Bay, Oahu, Hawaii.</title>
        <authorList>
            <person name="Beurmann S."/>
            <person name="Ushijima B."/>
            <person name="Belcaid M."/>
            <person name="Callahan S.M."/>
            <person name="Aeby G.S."/>
        </authorList>
    </citation>
    <scope>NUCLEOTIDE SEQUENCE [LARGE SCALE GENOMIC DNA]</scope>
    <source>
        <strain evidence="2">OCN096</strain>
    </source>
</reference>
<evidence type="ECO:0000313" key="1">
    <source>
        <dbReference type="EMBL" id="KNC66416.1"/>
    </source>
</evidence>
<sequence length="127" mass="14526">MEHAEMKADLSQILAIVQSYFKGLHDGNSEALRPLFDPDCWLKAPGLRRSLDEWLELVSHRTSPADKGDEFAYQVLAVDLLGQQAMVKVLCPLFELTYVDFLGLLKEQGQWRIVNKMYADLPHTHLE</sequence>
<dbReference type="Proteomes" id="UP000036850">
    <property type="component" value="Unassembled WGS sequence"/>
</dbReference>
<gene>
    <name evidence="1" type="ORF">AC626_17075</name>
</gene>
<dbReference type="SUPFAM" id="SSF54427">
    <property type="entry name" value="NTF2-like"/>
    <property type="match status" value="1"/>
</dbReference>
<dbReference type="InterPro" id="IPR032710">
    <property type="entry name" value="NTF2-like_dom_sf"/>
</dbReference>
<evidence type="ECO:0008006" key="3">
    <source>
        <dbReference type="Google" id="ProtNLM"/>
    </source>
</evidence>
<protein>
    <recommendedName>
        <fullName evidence="3">Nuclear transport factor 2 family protein</fullName>
    </recommendedName>
</protein>
<accession>A0A0L0EPU2</accession>
<evidence type="ECO:0000313" key="2">
    <source>
        <dbReference type="Proteomes" id="UP000036850"/>
    </source>
</evidence>
<dbReference type="EMBL" id="LFZX01000151">
    <property type="protein sequence ID" value="KNC66416.1"/>
    <property type="molecule type" value="Genomic_DNA"/>
</dbReference>
<dbReference type="InterPro" id="IPR039437">
    <property type="entry name" value="FrzH/put_lumazine-bd"/>
</dbReference>
<comment type="caution">
    <text evidence="1">The sequence shown here is derived from an EMBL/GenBank/DDBJ whole genome shotgun (WGS) entry which is preliminary data.</text>
</comment>
<dbReference type="Pfam" id="PF12893">
    <property type="entry name" value="Lumazine_bd_2"/>
    <property type="match status" value="1"/>
</dbReference>
<dbReference type="Gene3D" id="3.10.450.50">
    <property type="match status" value="1"/>
</dbReference>
<dbReference type="OrthoDB" id="5676998at2"/>
<dbReference type="PATRIC" id="fig|43658.6.peg.966"/>
<dbReference type="AlphaFoldDB" id="A0A0L0EPU2"/>
<organism evidence="1 2">
    <name type="scientific">Pseudoalteromonas rubra</name>
    <dbReference type="NCBI Taxonomy" id="43658"/>
    <lineage>
        <taxon>Bacteria</taxon>
        <taxon>Pseudomonadati</taxon>
        <taxon>Pseudomonadota</taxon>
        <taxon>Gammaproteobacteria</taxon>
        <taxon>Alteromonadales</taxon>
        <taxon>Pseudoalteromonadaceae</taxon>
        <taxon>Pseudoalteromonas</taxon>
    </lineage>
</organism>